<dbReference type="RefSeq" id="WP_256549850.1">
    <property type="nucleotide sequence ID" value="NZ_CP101751.1"/>
</dbReference>
<name>A0ABY5IPL7_9FLAO</name>
<keyword evidence="3" id="KW-1185">Reference proteome</keyword>
<reference evidence="2" key="1">
    <citation type="submission" date="2022-07" db="EMBL/GenBank/DDBJ databases">
        <title>Isolation, identification, and degradation of a PFOSA degrading strain from sewage treatment plant.</title>
        <authorList>
            <person name="Zhang L."/>
            <person name="Huo Y."/>
        </authorList>
    </citation>
    <scope>NUCLEOTIDE SEQUENCE</scope>
    <source>
        <strain evidence="2">C1</strain>
    </source>
</reference>
<protein>
    <submittedName>
        <fullName evidence="2">Uncharacterized protein</fullName>
    </submittedName>
</protein>
<feature type="transmembrane region" description="Helical" evidence="1">
    <location>
        <begin position="55"/>
        <end position="72"/>
    </location>
</feature>
<feature type="transmembrane region" description="Helical" evidence="1">
    <location>
        <begin position="84"/>
        <end position="109"/>
    </location>
</feature>
<feature type="transmembrane region" description="Helical" evidence="1">
    <location>
        <begin position="23"/>
        <end position="43"/>
    </location>
</feature>
<sequence>MMNLVLNKNLILGLGWLRENRGVLLFAIFVPFMVFSIYFNLMALDITKKASLEPYVAICTAALSVAWLTAYFRCRVLDSIMDDIPSLIFLLLLLAFTMMLYYYSLLFYLMEIGVVDKPKYYWRNELFKNFKK</sequence>
<dbReference type="EMBL" id="CP101751">
    <property type="protein sequence ID" value="UUC44180.1"/>
    <property type="molecule type" value="Genomic_DNA"/>
</dbReference>
<proteinExistence type="predicted"/>
<evidence type="ECO:0000313" key="3">
    <source>
        <dbReference type="Proteomes" id="UP001059844"/>
    </source>
</evidence>
<dbReference type="Proteomes" id="UP001059844">
    <property type="component" value="Chromosome"/>
</dbReference>
<organism evidence="2 3">
    <name type="scientific">Flavobacterium cerinum</name>
    <dbReference type="NCBI Taxonomy" id="2502784"/>
    <lineage>
        <taxon>Bacteria</taxon>
        <taxon>Pseudomonadati</taxon>
        <taxon>Bacteroidota</taxon>
        <taxon>Flavobacteriia</taxon>
        <taxon>Flavobacteriales</taxon>
        <taxon>Flavobacteriaceae</taxon>
        <taxon>Flavobacterium</taxon>
    </lineage>
</organism>
<evidence type="ECO:0000313" key="2">
    <source>
        <dbReference type="EMBL" id="UUC44180.1"/>
    </source>
</evidence>
<evidence type="ECO:0000256" key="1">
    <source>
        <dbReference type="SAM" id="Phobius"/>
    </source>
</evidence>
<keyword evidence="1" id="KW-0472">Membrane</keyword>
<keyword evidence="1" id="KW-1133">Transmembrane helix</keyword>
<keyword evidence="1" id="KW-0812">Transmembrane</keyword>
<gene>
    <name evidence="2" type="ORF">NOX80_11100</name>
</gene>
<accession>A0ABY5IPL7</accession>